<dbReference type="SUPFAM" id="SSF102405">
    <property type="entry name" value="MCP/YpsA-like"/>
    <property type="match status" value="1"/>
</dbReference>
<dbReference type="InterPro" id="IPR041614">
    <property type="entry name" value="DprA_WH"/>
</dbReference>
<feature type="domain" description="Smf/DprA SLOG" evidence="2">
    <location>
        <begin position="92"/>
        <end position="300"/>
    </location>
</feature>
<dbReference type="Pfam" id="PF02481">
    <property type="entry name" value="DNA_processg_A"/>
    <property type="match status" value="1"/>
</dbReference>
<name>A0ABN4HSR6_9BURK</name>
<comment type="similarity">
    <text evidence="1">Belongs to the DprA/Smf family.</text>
</comment>
<evidence type="ECO:0000259" key="3">
    <source>
        <dbReference type="Pfam" id="PF17782"/>
    </source>
</evidence>
<keyword evidence="5" id="KW-1185">Reference proteome</keyword>
<dbReference type="Gene3D" id="3.40.50.450">
    <property type="match status" value="1"/>
</dbReference>
<gene>
    <name evidence="4" type="ORF">F506_04360</name>
</gene>
<dbReference type="PANTHER" id="PTHR43022:SF1">
    <property type="entry name" value="PROTEIN SMF"/>
    <property type="match status" value="1"/>
</dbReference>
<organism evidence="4 5">
    <name type="scientific">Herbaspirillum hiltneri N3</name>
    <dbReference type="NCBI Taxonomy" id="1262470"/>
    <lineage>
        <taxon>Bacteria</taxon>
        <taxon>Pseudomonadati</taxon>
        <taxon>Pseudomonadota</taxon>
        <taxon>Betaproteobacteria</taxon>
        <taxon>Burkholderiales</taxon>
        <taxon>Oxalobacteraceae</taxon>
        <taxon>Herbaspirillum</taxon>
    </lineage>
</organism>
<dbReference type="NCBIfam" id="TIGR00732">
    <property type="entry name" value="dprA"/>
    <property type="match status" value="1"/>
</dbReference>
<dbReference type="InterPro" id="IPR036388">
    <property type="entry name" value="WH-like_DNA-bd_sf"/>
</dbReference>
<dbReference type="PANTHER" id="PTHR43022">
    <property type="entry name" value="PROTEIN SMF"/>
    <property type="match status" value="1"/>
</dbReference>
<evidence type="ECO:0000313" key="5">
    <source>
        <dbReference type="Proteomes" id="UP000063429"/>
    </source>
</evidence>
<feature type="domain" description="DprA winged helix" evidence="3">
    <location>
        <begin position="315"/>
        <end position="369"/>
    </location>
</feature>
<dbReference type="InterPro" id="IPR057666">
    <property type="entry name" value="DrpA_SLOG"/>
</dbReference>
<evidence type="ECO:0000259" key="2">
    <source>
        <dbReference type="Pfam" id="PF02481"/>
    </source>
</evidence>
<proteinExistence type="inferred from homology"/>
<dbReference type="EMBL" id="CP011409">
    <property type="protein sequence ID" value="AKZ62005.1"/>
    <property type="molecule type" value="Genomic_DNA"/>
</dbReference>
<dbReference type="InterPro" id="IPR003488">
    <property type="entry name" value="DprA"/>
</dbReference>
<dbReference type="Proteomes" id="UP000063429">
    <property type="component" value="Chromosome"/>
</dbReference>
<accession>A0ABN4HSR6</accession>
<dbReference type="Pfam" id="PF17782">
    <property type="entry name" value="WHD_DprA"/>
    <property type="match status" value="1"/>
</dbReference>
<reference evidence="5" key="1">
    <citation type="journal article" date="2015" name="Genome Announc.">
        <title>Complete Genome Sequence of Herbaspirillum hiltneri N3 (DSM 17495), Isolated from Surface-Sterilized Wheat Roots.</title>
        <authorList>
            <person name="Guizelini D."/>
            <person name="Saizaki P.M."/>
            <person name="Coimbra N.A."/>
            <person name="Weiss V.A."/>
            <person name="Faoro H."/>
            <person name="Sfeir M.Z."/>
            <person name="Baura V.A."/>
            <person name="Monteiro R.A."/>
            <person name="Chubatsu L.S."/>
            <person name="Souza E.M."/>
            <person name="Cruz L.M."/>
            <person name="Pedrosa F.O."/>
            <person name="Raittz R.T."/>
            <person name="Marchaukoski J.N."/>
            <person name="Steffens M.B."/>
        </authorList>
    </citation>
    <scope>NUCLEOTIDE SEQUENCE [LARGE SCALE GENOMIC DNA]</scope>
    <source>
        <strain evidence="5">N3</strain>
    </source>
</reference>
<dbReference type="SUPFAM" id="SSF47781">
    <property type="entry name" value="RuvA domain 2-like"/>
    <property type="match status" value="1"/>
</dbReference>
<protein>
    <submittedName>
        <fullName evidence="4">DNA processing protein DprA</fullName>
    </submittedName>
</protein>
<dbReference type="InterPro" id="IPR010994">
    <property type="entry name" value="RuvA_2-like"/>
</dbReference>
<sequence>MHTTLTIANFNDAAELRDWIRFMQTDGVGVDMARRLLSTFGLPGDVFSAGFDELRAVVPERIARALLQAPTAMMQNRLELTLDWAAQPGHRILTLADADYPQALLNISDPPILLYIKGRSALLSATSLAVVGSRNATAQGMQNAERFSEAASRAGLTVVSGLALGIDAAAHHGGLRGEGSSVAVIGTGIDIVYPMRNRALAQRLAEEGCIVSEYPLGMPPVAANFPRRNRIISGLARAVLVVEAAAQSGSLITARTAAEQGRDVFAIPGSIHSPLSKGCHQLIKQGAKLVESEEDILEELGKLPMPMQPAQPSVITRADKDADALLGAMGFDPVDADVLSLRSGLGAAALSERLLSLELDGAVECLPGGRYRRVN</sequence>
<evidence type="ECO:0000256" key="1">
    <source>
        <dbReference type="ARBA" id="ARBA00006525"/>
    </source>
</evidence>
<dbReference type="Gene3D" id="1.10.10.10">
    <property type="entry name" value="Winged helix-like DNA-binding domain superfamily/Winged helix DNA-binding domain"/>
    <property type="match status" value="1"/>
</dbReference>
<evidence type="ECO:0000313" key="4">
    <source>
        <dbReference type="EMBL" id="AKZ62005.1"/>
    </source>
</evidence>